<evidence type="ECO:0000313" key="3">
    <source>
        <dbReference type="RefSeq" id="XP_017304259.2"/>
    </source>
</evidence>
<evidence type="ECO:0000256" key="1">
    <source>
        <dbReference type="SAM" id="MobiDB-lite"/>
    </source>
</evidence>
<feature type="region of interest" description="Disordered" evidence="1">
    <location>
        <begin position="227"/>
        <end position="254"/>
    </location>
</feature>
<feature type="compositionally biased region" description="Basic and acidic residues" evidence="1">
    <location>
        <begin position="505"/>
        <end position="521"/>
    </location>
</feature>
<feature type="compositionally biased region" description="Basic and acidic residues" evidence="1">
    <location>
        <begin position="748"/>
        <end position="765"/>
    </location>
</feature>
<feature type="non-terminal residue" evidence="3">
    <location>
        <position position="1"/>
    </location>
</feature>
<feature type="compositionally biased region" description="Polar residues" evidence="1">
    <location>
        <begin position="227"/>
        <end position="253"/>
    </location>
</feature>
<dbReference type="AlphaFoldDB" id="A0A1S4EQ18"/>
<reference evidence="3" key="1">
    <citation type="submission" date="2025-08" db="UniProtKB">
        <authorList>
            <consortium name="RefSeq"/>
        </authorList>
    </citation>
    <scope>IDENTIFICATION</scope>
</reference>
<feature type="compositionally biased region" description="Pro residues" evidence="1">
    <location>
        <begin position="523"/>
        <end position="532"/>
    </location>
</feature>
<sequence length="796" mass="88506">DSMIIEKNKMSSPASNTCPRFIRNAWKKDLCSNCFKPKEEHAEPPKVEINTLLTWELNELPPPPSILKSAGNKPGRGSGVTFNAEESEVIGYGGNDEFSDDEDDDFFDENPKYEGEDLPDTEYEKELQKLTKSNTDFNSVTENLNKDPSENSQPVTPLKLGRPDLNQAKATPVLVTVQPFGSNVTKAQTKISVNTTMTSNVLSKSFNSVTDGLSKPSLIPKPVSENVTKTSVNSKNNDTSIVSKSSTPENNTLGAHDVHLLNKSDSQNKVAQPASVNIVSTNSSETTTSPPKLLSWKTLSEQKTETDCSKTETNKAVEPVVKNAEEEIKILNDEEDTHQVKRNNSGNSTESKSRKCLQRGNVITKSHEIVKSKIIQQNKGDLDDTLDSLVDSTDLPGPDKTEPDNHVTNININSQVDDKSNIFTNKNIFLKKEICEKINNVINKNHQSKLEFLNKDIGVTNDWVTVESIDCRSEEDVVCISSNPESPQDSSLEDANMFTCEREKIGEPDGKADSDSSEHAEPPALPKIPPPYEDSNDKLEPNKNHAPPPRSSFLHNKKVANNEAGEPKPKIGVKPNGLLFSIPQQFSSPTTKLNGFLNNNNKDIKINSLKIQSNYVELKKKNSDYDFVNFSKNDLYGTSDNADKLSTSSEESLKLYKEHNLPSSSNSSPGTYKFIAEPDNMYYTKNTSSSHPDTVLQKQDRNILSNTTPRSNQNKAVESELNEMIDSKIIFDKEYENVVKSSTSSRLESMDLKDDKKFSQSELQDHTVESELNEMIDSKIIFDKEYENVVKSSTSS</sequence>
<keyword evidence="2" id="KW-1185">Reference proteome</keyword>
<dbReference type="PaxDb" id="121845-A0A1S4EQ18"/>
<feature type="region of interest" description="Disordered" evidence="1">
    <location>
        <begin position="505"/>
        <end position="555"/>
    </location>
</feature>
<dbReference type="RefSeq" id="XP_017304259.2">
    <property type="nucleotide sequence ID" value="XM_017448770.2"/>
</dbReference>
<accession>A0A1S4EQ18</accession>
<feature type="region of interest" description="Disordered" evidence="1">
    <location>
        <begin position="743"/>
        <end position="765"/>
    </location>
</feature>
<feature type="compositionally biased region" description="Acidic residues" evidence="1">
    <location>
        <begin position="97"/>
        <end position="108"/>
    </location>
</feature>
<dbReference type="KEGG" id="dci:103521293"/>
<feature type="compositionally biased region" description="Polar residues" evidence="1">
    <location>
        <begin position="130"/>
        <end position="143"/>
    </location>
</feature>
<proteinExistence type="predicted"/>
<evidence type="ECO:0000313" key="2">
    <source>
        <dbReference type="Proteomes" id="UP000079169"/>
    </source>
</evidence>
<dbReference type="GeneID" id="103521293"/>
<gene>
    <name evidence="3" type="primary">LOC103521293</name>
</gene>
<feature type="region of interest" description="Disordered" evidence="1">
    <location>
        <begin position="64"/>
        <end position="163"/>
    </location>
</feature>
<name>A0A1S4EQ18_DIACI</name>
<protein>
    <submittedName>
        <fullName evidence="3">Uncharacterized protein LOC103521293</fullName>
    </submittedName>
</protein>
<feature type="non-terminal residue" evidence="3">
    <location>
        <position position="796"/>
    </location>
</feature>
<dbReference type="Proteomes" id="UP000079169">
    <property type="component" value="Unplaced"/>
</dbReference>
<feature type="region of interest" description="Disordered" evidence="1">
    <location>
        <begin position="331"/>
        <end position="357"/>
    </location>
</feature>
<organism evidence="2 3">
    <name type="scientific">Diaphorina citri</name>
    <name type="common">Asian citrus psyllid</name>
    <dbReference type="NCBI Taxonomy" id="121845"/>
    <lineage>
        <taxon>Eukaryota</taxon>
        <taxon>Metazoa</taxon>
        <taxon>Ecdysozoa</taxon>
        <taxon>Arthropoda</taxon>
        <taxon>Hexapoda</taxon>
        <taxon>Insecta</taxon>
        <taxon>Pterygota</taxon>
        <taxon>Neoptera</taxon>
        <taxon>Paraneoptera</taxon>
        <taxon>Hemiptera</taxon>
        <taxon>Sternorrhyncha</taxon>
        <taxon>Psylloidea</taxon>
        <taxon>Psyllidae</taxon>
        <taxon>Diaphorininae</taxon>
        <taxon>Diaphorina</taxon>
    </lineage>
</organism>